<dbReference type="SUPFAM" id="SSF50998">
    <property type="entry name" value="Quinoprotein alcohol dehydrogenase-like"/>
    <property type="match status" value="1"/>
</dbReference>
<feature type="domain" description="Pyrrolo-quinoline quinone repeat" evidence="2">
    <location>
        <begin position="174"/>
        <end position="401"/>
    </location>
</feature>
<evidence type="ECO:0000313" key="4">
    <source>
        <dbReference type="Proteomes" id="UP001610818"/>
    </source>
</evidence>
<evidence type="ECO:0000259" key="2">
    <source>
        <dbReference type="Pfam" id="PF13360"/>
    </source>
</evidence>
<dbReference type="InterPro" id="IPR011047">
    <property type="entry name" value="Quinoprotein_ADH-like_sf"/>
</dbReference>
<comment type="caution">
    <text evidence="3">The sequence shown here is derived from an EMBL/GenBank/DDBJ whole genome shotgun (WGS) entry which is preliminary data.</text>
</comment>
<evidence type="ECO:0000313" key="3">
    <source>
        <dbReference type="EMBL" id="MFH8548523.1"/>
    </source>
</evidence>
<dbReference type="Gene3D" id="2.130.10.10">
    <property type="entry name" value="YVTN repeat-like/Quinoprotein amine dehydrogenase"/>
    <property type="match status" value="2"/>
</dbReference>
<gene>
    <name evidence="3" type="ORF">ACH4F9_26265</name>
</gene>
<dbReference type="InterPro" id="IPR002372">
    <property type="entry name" value="PQQ_rpt_dom"/>
</dbReference>
<feature type="transmembrane region" description="Helical" evidence="1">
    <location>
        <begin position="28"/>
        <end position="49"/>
    </location>
</feature>
<keyword evidence="1" id="KW-0812">Transmembrane</keyword>
<accession>A0ABW7QUZ5</accession>
<evidence type="ECO:0000256" key="1">
    <source>
        <dbReference type="SAM" id="Phobius"/>
    </source>
</evidence>
<dbReference type="Pfam" id="PF13360">
    <property type="entry name" value="PQQ_2"/>
    <property type="match status" value="1"/>
</dbReference>
<dbReference type="Proteomes" id="UP001610818">
    <property type="component" value="Unassembled WGS sequence"/>
</dbReference>
<proteinExistence type="predicted"/>
<keyword evidence="1" id="KW-1133">Transmembrane helix</keyword>
<keyword evidence="1" id="KW-0472">Membrane</keyword>
<protein>
    <submittedName>
        <fullName evidence="3">PQQ-binding-like beta-propeller repeat protein</fullName>
    </submittedName>
</protein>
<organism evidence="3 4">
    <name type="scientific">Streptomyces longisporoflavus</name>
    <dbReference type="NCBI Taxonomy" id="28044"/>
    <lineage>
        <taxon>Bacteria</taxon>
        <taxon>Bacillati</taxon>
        <taxon>Actinomycetota</taxon>
        <taxon>Actinomycetes</taxon>
        <taxon>Kitasatosporales</taxon>
        <taxon>Streptomycetaceae</taxon>
        <taxon>Streptomyces</taxon>
    </lineage>
</organism>
<reference evidence="3 4" key="1">
    <citation type="submission" date="2024-10" db="EMBL/GenBank/DDBJ databases">
        <title>The Natural Products Discovery Center: Release of the First 8490 Sequenced Strains for Exploring Actinobacteria Biosynthetic Diversity.</title>
        <authorList>
            <person name="Kalkreuter E."/>
            <person name="Kautsar S.A."/>
            <person name="Yang D."/>
            <person name="Bader C.D."/>
            <person name="Teijaro C.N."/>
            <person name="Fluegel L."/>
            <person name="Davis C.M."/>
            <person name="Simpson J.R."/>
            <person name="Lauterbach L."/>
            <person name="Steele A.D."/>
            <person name="Gui C."/>
            <person name="Meng S."/>
            <person name="Li G."/>
            <person name="Viehrig K."/>
            <person name="Ye F."/>
            <person name="Su P."/>
            <person name="Kiefer A.F."/>
            <person name="Nichols A."/>
            <person name="Cepeda A.J."/>
            <person name="Yan W."/>
            <person name="Fan B."/>
            <person name="Jiang Y."/>
            <person name="Adhikari A."/>
            <person name="Zheng C.-J."/>
            <person name="Schuster L."/>
            <person name="Cowan T.M."/>
            <person name="Smanski M.J."/>
            <person name="Chevrette M.G."/>
            <person name="De Carvalho L.P.S."/>
            <person name="Shen B."/>
        </authorList>
    </citation>
    <scope>NUCLEOTIDE SEQUENCE [LARGE SCALE GENOMIC DNA]</scope>
    <source>
        <strain evidence="3 4">NPDC017990</strain>
    </source>
</reference>
<keyword evidence="4" id="KW-1185">Reference proteome</keyword>
<dbReference type="RefSeq" id="WP_397714970.1">
    <property type="nucleotide sequence ID" value="NZ_JBIRGN010000004.1"/>
</dbReference>
<name>A0ABW7QUZ5_9ACTN</name>
<dbReference type="EMBL" id="JBIRGQ010000004">
    <property type="protein sequence ID" value="MFH8548523.1"/>
    <property type="molecule type" value="Genomic_DNA"/>
</dbReference>
<sequence length="494" mass="53422">MSFGPPPSSFTQSTLAADGARKKRRKRLVGLVVAVVVVALCAGGGYLWLGTGGATPDDGKPQATPQSRLDVRETVERAPATTRGQMAFRFSVDDMSPGEEYETPGTWATDRILAKGINRTLVGYKIGKDVSTGDETWRTPLAGPICGLTRHVSVEARIAVLHRSKNDPEAPCEQVAFVDIDTGEKVWDKKFPTSKTIFGQDPTSVSMTHGTVAVTWGNGSAGYDMDTGDRLWKKTRVSGCEHHGLAGGRGLLMVLNCVHRKSVTYQVQQLNPRTGYAKWTYHVADGVKGVNLLSAEPAVIGLSAGDNDVTHLVSLDDRGKRRATIRLEGGRYVVNCSTATGFNAVDDCPSTVVGDDQVFVTSREDPHGDMVDNANRVVSFDLATGKTVKKFESGSGQLLYPLRMSGDQLLAYRESSDHITPMGVVSLNPRTGKETPYFFFGLPVEGWTLAGLELSDVVVQNGRLFFGSRRASGPSAEKKKEWSWLVIGIEGAKR</sequence>
<dbReference type="InterPro" id="IPR015943">
    <property type="entry name" value="WD40/YVTN_repeat-like_dom_sf"/>
</dbReference>